<evidence type="ECO:0000256" key="2">
    <source>
        <dbReference type="ARBA" id="ARBA00022857"/>
    </source>
</evidence>
<keyword evidence="2 4" id="KW-0521">NADP</keyword>
<organism evidence="7 8">
    <name type="scientific">Collinsella acetigenes</name>
    <dbReference type="NCBI Taxonomy" id="2713419"/>
    <lineage>
        <taxon>Bacteria</taxon>
        <taxon>Bacillati</taxon>
        <taxon>Actinomycetota</taxon>
        <taxon>Coriobacteriia</taxon>
        <taxon>Coriobacteriales</taxon>
        <taxon>Coriobacteriaceae</taxon>
        <taxon>Collinsella</taxon>
    </lineage>
</organism>
<comment type="function">
    <text evidence="4">Catalyzes the NADPH-dependent reduction of ketopantoate into pantoic acid.</text>
</comment>
<dbReference type="PANTHER" id="PTHR21708:SF26">
    <property type="entry name" value="2-DEHYDROPANTOATE 2-REDUCTASE"/>
    <property type="match status" value="1"/>
</dbReference>
<dbReference type="InterPro" id="IPR008927">
    <property type="entry name" value="6-PGluconate_DH-like_C_sf"/>
</dbReference>
<dbReference type="InterPro" id="IPR036291">
    <property type="entry name" value="NAD(P)-bd_dom_sf"/>
</dbReference>
<evidence type="ECO:0000313" key="7">
    <source>
        <dbReference type="EMBL" id="NMF55393.1"/>
    </source>
</evidence>
<feature type="domain" description="Ketopantoate reductase C-terminal" evidence="6">
    <location>
        <begin position="176"/>
        <end position="300"/>
    </location>
</feature>
<evidence type="ECO:0000256" key="3">
    <source>
        <dbReference type="ARBA" id="ARBA00023002"/>
    </source>
</evidence>
<evidence type="ECO:0000256" key="1">
    <source>
        <dbReference type="ARBA" id="ARBA00007870"/>
    </source>
</evidence>
<evidence type="ECO:0000313" key="8">
    <source>
        <dbReference type="Proteomes" id="UP000546970"/>
    </source>
</evidence>
<dbReference type="EMBL" id="JABBCP010000002">
    <property type="protein sequence ID" value="NMF55393.1"/>
    <property type="molecule type" value="Genomic_DNA"/>
</dbReference>
<comment type="similarity">
    <text evidence="1 4">Belongs to the ketopantoate reductase family.</text>
</comment>
<dbReference type="InterPro" id="IPR013328">
    <property type="entry name" value="6PGD_dom2"/>
</dbReference>
<dbReference type="Pfam" id="PF08546">
    <property type="entry name" value="ApbA_C"/>
    <property type="match status" value="1"/>
</dbReference>
<evidence type="ECO:0000259" key="6">
    <source>
        <dbReference type="Pfam" id="PF08546"/>
    </source>
</evidence>
<evidence type="ECO:0000256" key="4">
    <source>
        <dbReference type="RuleBase" id="RU362068"/>
    </source>
</evidence>
<dbReference type="EC" id="1.1.1.169" evidence="4"/>
<dbReference type="Gene3D" id="3.40.50.720">
    <property type="entry name" value="NAD(P)-binding Rossmann-like Domain"/>
    <property type="match status" value="1"/>
</dbReference>
<keyword evidence="3 4" id="KW-0560">Oxidoreductase</keyword>
<protein>
    <recommendedName>
        <fullName evidence="4">2-dehydropantoate 2-reductase</fullName>
        <ecNumber evidence="4">1.1.1.169</ecNumber>
    </recommendedName>
    <alternativeName>
        <fullName evidence="4">Ketopantoate reductase</fullName>
    </alternativeName>
</protein>
<dbReference type="GO" id="GO:0005737">
    <property type="term" value="C:cytoplasm"/>
    <property type="evidence" value="ECO:0007669"/>
    <property type="project" value="TreeGrafter"/>
</dbReference>
<keyword evidence="4" id="KW-0566">Pantothenate biosynthesis</keyword>
<proteinExistence type="inferred from homology"/>
<dbReference type="RefSeq" id="WP_169277082.1">
    <property type="nucleotide sequence ID" value="NZ_JABBCP010000002.1"/>
</dbReference>
<sequence>MPIETVAIIGKGAVGLLHGSKIAKAVGSKHLEYVMDDERYLRHRTDRIVINGEDQNFTTIPAGQAKPVDLVILAVKATGLDQAINSMEGLVGPETRIISLLNGVTSEEAIAARYGWKHLVLAITQGMDAVFIDNVLTYSHAGEIRLGAAAQTEAGVVEDIADLLERAGISHAVEKDIRRRMWAKLMMNVGINQTCMVYGGTYGTALSDGEQNRCLVAAMREAKAVANAEGIIITEGDLNEMISIIANLDPNGMPSMAQDRINRKRTEVALFAGTIIERAERHGLLVPQNRWLLERVREIESSW</sequence>
<dbReference type="InterPro" id="IPR013332">
    <property type="entry name" value="KPR_N"/>
</dbReference>
<dbReference type="Proteomes" id="UP000546970">
    <property type="component" value="Unassembled WGS sequence"/>
</dbReference>
<reference evidence="7 8" key="1">
    <citation type="submission" date="2020-04" db="EMBL/GenBank/DDBJ databases">
        <title>Collinsella sp. KGMB02528 nov., an anaerobic actinobacterium isolated from human feces.</title>
        <authorList>
            <person name="Han K.-I."/>
            <person name="Eom M.K."/>
            <person name="Kim J.-S."/>
            <person name="Lee K.C."/>
            <person name="Suh M.K."/>
            <person name="Park S.-H."/>
            <person name="Lee J.H."/>
            <person name="Kang S.W."/>
            <person name="Park J.-E."/>
            <person name="Oh B.S."/>
            <person name="Yu S.Y."/>
            <person name="Choi S.-H."/>
            <person name="Lee D.H."/>
            <person name="Yoon H."/>
            <person name="Kim B.-Y."/>
            <person name="Lee J.H."/>
            <person name="Lee J.-S."/>
        </authorList>
    </citation>
    <scope>NUCLEOTIDE SEQUENCE [LARGE SCALE GENOMIC DNA]</scope>
    <source>
        <strain evidence="7 8">KGMB02528</strain>
    </source>
</reference>
<dbReference type="AlphaFoldDB" id="A0A7X9UBK6"/>
<evidence type="ECO:0000259" key="5">
    <source>
        <dbReference type="Pfam" id="PF02558"/>
    </source>
</evidence>
<accession>A0A7X9UBK6</accession>
<dbReference type="NCBIfam" id="TIGR00745">
    <property type="entry name" value="apbA_panE"/>
    <property type="match status" value="1"/>
</dbReference>
<dbReference type="PANTHER" id="PTHR21708">
    <property type="entry name" value="PROBABLE 2-DEHYDROPANTOATE 2-REDUCTASE"/>
    <property type="match status" value="1"/>
</dbReference>
<name>A0A7X9UBK6_9ACTN</name>
<dbReference type="GO" id="GO:0008677">
    <property type="term" value="F:2-dehydropantoate 2-reductase activity"/>
    <property type="evidence" value="ECO:0007669"/>
    <property type="project" value="UniProtKB-EC"/>
</dbReference>
<dbReference type="SUPFAM" id="SSF48179">
    <property type="entry name" value="6-phosphogluconate dehydrogenase C-terminal domain-like"/>
    <property type="match status" value="1"/>
</dbReference>
<dbReference type="GO" id="GO:0015940">
    <property type="term" value="P:pantothenate biosynthetic process"/>
    <property type="evidence" value="ECO:0007669"/>
    <property type="project" value="UniProtKB-UniPathway"/>
</dbReference>
<dbReference type="SUPFAM" id="SSF51735">
    <property type="entry name" value="NAD(P)-binding Rossmann-fold domains"/>
    <property type="match status" value="1"/>
</dbReference>
<comment type="catalytic activity">
    <reaction evidence="4">
        <text>(R)-pantoate + NADP(+) = 2-dehydropantoate + NADPH + H(+)</text>
        <dbReference type="Rhea" id="RHEA:16233"/>
        <dbReference type="ChEBI" id="CHEBI:11561"/>
        <dbReference type="ChEBI" id="CHEBI:15378"/>
        <dbReference type="ChEBI" id="CHEBI:15980"/>
        <dbReference type="ChEBI" id="CHEBI:57783"/>
        <dbReference type="ChEBI" id="CHEBI:58349"/>
        <dbReference type="EC" id="1.1.1.169"/>
    </reaction>
</comment>
<feature type="domain" description="Ketopantoate reductase N-terminal" evidence="5">
    <location>
        <begin position="6"/>
        <end position="141"/>
    </location>
</feature>
<dbReference type="InterPro" id="IPR013752">
    <property type="entry name" value="KPA_reductase"/>
</dbReference>
<dbReference type="Gene3D" id="1.10.1040.10">
    <property type="entry name" value="N-(1-d-carboxylethyl)-l-norvaline Dehydrogenase, domain 2"/>
    <property type="match status" value="1"/>
</dbReference>
<gene>
    <name evidence="7" type="ORF">HF320_03480</name>
</gene>
<dbReference type="InterPro" id="IPR051402">
    <property type="entry name" value="KPR-Related"/>
</dbReference>
<dbReference type="Pfam" id="PF02558">
    <property type="entry name" value="ApbA"/>
    <property type="match status" value="1"/>
</dbReference>
<keyword evidence="8" id="KW-1185">Reference proteome</keyword>
<comment type="caution">
    <text evidence="7">The sequence shown here is derived from an EMBL/GenBank/DDBJ whole genome shotgun (WGS) entry which is preliminary data.</text>
</comment>
<comment type="pathway">
    <text evidence="4">Cofactor biosynthesis; (R)-pantothenate biosynthesis; (R)-pantoate from 3-methyl-2-oxobutanoate: step 2/2.</text>
</comment>
<dbReference type="InterPro" id="IPR003710">
    <property type="entry name" value="ApbA"/>
</dbReference>
<dbReference type="UniPathway" id="UPA00028">
    <property type="reaction ID" value="UER00004"/>
</dbReference>